<dbReference type="Pfam" id="PF13886">
    <property type="entry name" value="TM7S3_TM198"/>
    <property type="match status" value="1"/>
</dbReference>
<evidence type="ECO:0000313" key="9">
    <source>
        <dbReference type="Proteomes" id="UP001566132"/>
    </source>
</evidence>
<feature type="chain" id="PRO_5044880475" description="TM7S3/TM198-like domain-containing protein" evidence="6">
    <location>
        <begin position="31"/>
        <end position="545"/>
    </location>
</feature>
<dbReference type="PANTHER" id="PTHR15937">
    <property type="entry name" value="TRANSMEMBRANE 7 SUPERFAMILY MEMBER 3"/>
    <property type="match status" value="1"/>
</dbReference>
<dbReference type="EMBL" id="JBDJPC010000004">
    <property type="protein sequence ID" value="KAL1506733.1"/>
    <property type="molecule type" value="Genomic_DNA"/>
</dbReference>
<dbReference type="GO" id="GO:0016020">
    <property type="term" value="C:membrane"/>
    <property type="evidence" value="ECO:0007669"/>
    <property type="project" value="UniProtKB-SubCell"/>
</dbReference>
<dbReference type="PANTHER" id="PTHR15937:SF3">
    <property type="entry name" value="TRANSMEMBRANE 7 SUPERFAMILY MEMBER 3"/>
    <property type="match status" value="1"/>
</dbReference>
<keyword evidence="3 5" id="KW-1133">Transmembrane helix</keyword>
<feature type="transmembrane region" description="Helical" evidence="5">
    <location>
        <begin position="442"/>
        <end position="464"/>
    </location>
</feature>
<dbReference type="Pfam" id="PF25992">
    <property type="entry name" value="Ig_TM7SF3_N"/>
    <property type="match status" value="1"/>
</dbReference>
<dbReference type="Proteomes" id="UP001566132">
    <property type="component" value="Unassembled WGS sequence"/>
</dbReference>
<evidence type="ECO:0000313" key="8">
    <source>
        <dbReference type="EMBL" id="KAL1506733.1"/>
    </source>
</evidence>
<feature type="transmembrane region" description="Helical" evidence="5">
    <location>
        <begin position="322"/>
        <end position="341"/>
    </location>
</feature>
<gene>
    <name evidence="8" type="ORF">ABEB36_006040</name>
</gene>
<sequence>MLQCLVEKMIRSWKCLLYIWILNFCSKVQASTDPEIVVDLNNEQPGFVTNNYQQLSNCSTYVITVLNFNPNVKFFIIQVHSFHENLTLSYENPVNTNSFTSGQNIGLVWMQQFSTKFGSLNNNSVNFYLFRRGTILNNLDILLSVSTYAENDPVPGGCNLSFETEIAPYQKITTSSNTITVLSQPPSIFESLCDRSDIQTDMYFLYLKEHNNNADEYFRGIEQMMSPANITKYGTRVIEALTSTKFKQMYSRYAGTGRVFAIVSTYKNKTSAYVPTVSYSCDLHLWEEDCLGPNGVYWKLVTAFLLVCGLILCFVGHRLFKISLFIIGYTFGVFIMLIVLTVDDDFNETGKTVYALVMGGFFAITWVFLWWKFGVPVIAVELTFLLSGFILSSIIFYSPLGNIMTFATDGTFWILFATIILLLQIPLVCLKSSYNIVALSLIGSYAFVVAMNFYFGGYLPYIFINMYRRMIVKDFGLAVIDPPYEMMDIAQTILWILIFGIGIFVQYKYSIGKPPFPPHRNIVVLNILNERTPLLIGEQPPAYSA</sequence>
<feature type="signal peptide" evidence="6">
    <location>
        <begin position="1"/>
        <end position="30"/>
    </location>
</feature>
<proteinExistence type="predicted"/>
<organism evidence="8 9">
    <name type="scientific">Hypothenemus hampei</name>
    <name type="common">Coffee berry borer</name>
    <dbReference type="NCBI Taxonomy" id="57062"/>
    <lineage>
        <taxon>Eukaryota</taxon>
        <taxon>Metazoa</taxon>
        <taxon>Ecdysozoa</taxon>
        <taxon>Arthropoda</taxon>
        <taxon>Hexapoda</taxon>
        <taxon>Insecta</taxon>
        <taxon>Pterygota</taxon>
        <taxon>Neoptera</taxon>
        <taxon>Endopterygota</taxon>
        <taxon>Coleoptera</taxon>
        <taxon>Polyphaga</taxon>
        <taxon>Cucujiformia</taxon>
        <taxon>Curculionidae</taxon>
        <taxon>Scolytinae</taxon>
        <taxon>Hypothenemus</taxon>
    </lineage>
</organism>
<reference evidence="8 9" key="1">
    <citation type="submission" date="2024-05" db="EMBL/GenBank/DDBJ databases">
        <title>Genetic variation in Jamaican populations of the coffee berry borer (Hypothenemus hampei).</title>
        <authorList>
            <person name="Errbii M."/>
            <person name="Myrie A."/>
        </authorList>
    </citation>
    <scope>NUCLEOTIDE SEQUENCE [LARGE SCALE GENOMIC DNA]</scope>
    <source>
        <strain evidence="8">JA-Hopewell-2020-01-JO</strain>
        <tissue evidence="8">Whole body</tissue>
    </source>
</reference>
<evidence type="ECO:0000256" key="6">
    <source>
        <dbReference type="SAM" id="SignalP"/>
    </source>
</evidence>
<comment type="subcellular location">
    <subcellularLocation>
        <location evidence="1">Membrane</location>
        <topology evidence="1">Multi-pass membrane protein</topology>
    </subcellularLocation>
</comment>
<keyword evidence="6" id="KW-0732">Signal</keyword>
<dbReference type="InterPro" id="IPR042502">
    <property type="entry name" value="TM7SF3"/>
</dbReference>
<feature type="domain" description="TM7S3/TM198-like" evidence="7">
    <location>
        <begin position="303"/>
        <end position="507"/>
    </location>
</feature>
<feature type="transmembrane region" description="Helical" evidence="5">
    <location>
        <begin position="410"/>
        <end position="430"/>
    </location>
</feature>
<evidence type="ECO:0000256" key="4">
    <source>
        <dbReference type="ARBA" id="ARBA00023136"/>
    </source>
</evidence>
<evidence type="ECO:0000256" key="3">
    <source>
        <dbReference type="ARBA" id="ARBA00022989"/>
    </source>
</evidence>
<accession>A0ABD1F0F4</accession>
<protein>
    <recommendedName>
        <fullName evidence="7">TM7S3/TM198-like domain-containing protein</fullName>
    </recommendedName>
</protein>
<feature type="transmembrane region" description="Helical" evidence="5">
    <location>
        <begin position="296"/>
        <end position="315"/>
    </location>
</feature>
<feature type="transmembrane region" description="Helical" evidence="5">
    <location>
        <begin position="489"/>
        <end position="507"/>
    </location>
</feature>
<keyword evidence="9" id="KW-1185">Reference proteome</keyword>
<comment type="caution">
    <text evidence="8">The sequence shown here is derived from an EMBL/GenBank/DDBJ whole genome shotgun (WGS) entry which is preliminary data.</text>
</comment>
<evidence type="ECO:0000256" key="1">
    <source>
        <dbReference type="ARBA" id="ARBA00004141"/>
    </source>
</evidence>
<evidence type="ECO:0000256" key="5">
    <source>
        <dbReference type="SAM" id="Phobius"/>
    </source>
</evidence>
<dbReference type="AlphaFoldDB" id="A0ABD1F0F4"/>
<evidence type="ECO:0000256" key="2">
    <source>
        <dbReference type="ARBA" id="ARBA00022692"/>
    </source>
</evidence>
<name>A0ABD1F0F4_HYPHA</name>
<feature type="transmembrane region" description="Helical" evidence="5">
    <location>
        <begin position="353"/>
        <end position="371"/>
    </location>
</feature>
<dbReference type="InterPro" id="IPR025256">
    <property type="entry name" value="TM7S3/TM198-like_dom"/>
</dbReference>
<evidence type="ECO:0000259" key="7">
    <source>
        <dbReference type="Pfam" id="PF13886"/>
    </source>
</evidence>
<keyword evidence="4 5" id="KW-0472">Membrane</keyword>
<feature type="transmembrane region" description="Helical" evidence="5">
    <location>
        <begin position="378"/>
        <end position="398"/>
    </location>
</feature>
<keyword evidence="2 5" id="KW-0812">Transmembrane</keyword>